<dbReference type="GO" id="GO:0016787">
    <property type="term" value="F:hydrolase activity"/>
    <property type="evidence" value="ECO:0007669"/>
    <property type="project" value="UniProtKB-KW"/>
</dbReference>
<dbReference type="PANTHER" id="PTHR33397">
    <property type="entry name" value="UPF0331 PROTEIN YUTE"/>
    <property type="match status" value="1"/>
</dbReference>
<organism evidence="5">
    <name type="scientific">uncultured Desulfobacterium sp</name>
    <dbReference type="NCBI Taxonomy" id="201089"/>
    <lineage>
        <taxon>Bacteria</taxon>
        <taxon>Pseudomonadati</taxon>
        <taxon>Thermodesulfobacteriota</taxon>
        <taxon>Desulfobacteria</taxon>
        <taxon>Desulfobacterales</taxon>
        <taxon>Desulfobacteriaceae</taxon>
        <taxon>Desulfobacterium</taxon>
        <taxon>environmental samples</taxon>
    </lineage>
</organism>
<accession>A0A445MXV4</accession>
<keyword evidence="3" id="KW-0378">Hydrolase</keyword>
<sequence>MVDKDLILAKAGSAKKHIKRIQSKSNTDMDTFLSDIDRQESILFNIQMAIQNCIDIAAHIVSDESLGAPGSTNEMFYMLEDNGYIGRELTEKMVRAIGFRNLIVHEYAKLELKQVFKIAGDDIRDLNEYLKMILKKLGLSN</sequence>
<keyword evidence="1" id="KW-1277">Toxin-antitoxin system</keyword>
<dbReference type="NCBIfam" id="NF047751">
    <property type="entry name" value="HepT_toxin"/>
    <property type="match status" value="1"/>
</dbReference>
<dbReference type="Gene3D" id="1.20.120.580">
    <property type="entry name" value="bsu32300-like"/>
    <property type="match status" value="1"/>
</dbReference>
<reference evidence="5" key="1">
    <citation type="submission" date="2018-01" db="EMBL/GenBank/DDBJ databases">
        <authorList>
            <person name="Regsiter A."/>
            <person name="William W."/>
        </authorList>
    </citation>
    <scope>NUCLEOTIDE SEQUENCE</scope>
    <source>
        <strain evidence="5">TRIP AH-1</strain>
    </source>
</reference>
<dbReference type="InterPro" id="IPR052379">
    <property type="entry name" value="Type_VII_TA_RNase"/>
</dbReference>
<evidence type="ECO:0000256" key="4">
    <source>
        <dbReference type="ARBA" id="ARBA00024207"/>
    </source>
</evidence>
<name>A0A445MXV4_9BACT</name>
<dbReference type="Pfam" id="PF01934">
    <property type="entry name" value="HepT-like"/>
    <property type="match status" value="1"/>
</dbReference>
<keyword evidence="2" id="KW-0540">Nuclease</keyword>
<evidence type="ECO:0000313" key="5">
    <source>
        <dbReference type="EMBL" id="SPD74298.1"/>
    </source>
</evidence>
<protein>
    <recommendedName>
        <fullName evidence="6">DUF86 domain-containing protein</fullName>
    </recommendedName>
</protein>
<dbReference type="InterPro" id="IPR037038">
    <property type="entry name" value="HepT-like_sf"/>
</dbReference>
<comment type="similarity">
    <text evidence="4">Belongs to the HepT RNase toxin family.</text>
</comment>
<evidence type="ECO:0008006" key="6">
    <source>
        <dbReference type="Google" id="ProtNLM"/>
    </source>
</evidence>
<dbReference type="GO" id="GO:0004540">
    <property type="term" value="F:RNA nuclease activity"/>
    <property type="evidence" value="ECO:0007669"/>
    <property type="project" value="InterPro"/>
</dbReference>
<evidence type="ECO:0000256" key="1">
    <source>
        <dbReference type="ARBA" id="ARBA00022649"/>
    </source>
</evidence>
<proteinExistence type="inferred from homology"/>
<dbReference type="InterPro" id="IPR008201">
    <property type="entry name" value="HepT-like"/>
</dbReference>
<gene>
    <name evidence="5" type="ORF">PITCH_A2240002</name>
</gene>
<dbReference type="GO" id="GO:0110001">
    <property type="term" value="C:toxin-antitoxin complex"/>
    <property type="evidence" value="ECO:0007669"/>
    <property type="project" value="InterPro"/>
</dbReference>
<evidence type="ECO:0000256" key="3">
    <source>
        <dbReference type="ARBA" id="ARBA00022801"/>
    </source>
</evidence>
<dbReference type="EMBL" id="OJIN01000140">
    <property type="protein sequence ID" value="SPD74298.1"/>
    <property type="molecule type" value="Genomic_DNA"/>
</dbReference>
<dbReference type="AlphaFoldDB" id="A0A445MXV4"/>
<evidence type="ECO:0000256" key="2">
    <source>
        <dbReference type="ARBA" id="ARBA00022722"/>
    </source>
</evidence>
<dbReference type="PANTHER" id="PTHR33397:SF3">
    <property type="entry name" value="MRNA NUCLEASE HEPT"/>
    <property type="match status" value="1"/>
</dbReference>